<dbReference type="EMBL" id="JAQOMS010000002">
    <property type="protein sequence ID" value="MDC2888238.1"/>
    <property type="molecule type" value="Genomic_DNA"/>
</dbReference>
<keyword evidence="1" id="KW-0732">Signal</keyword>
<dbReference type="Gene3D" id="3.30.1450.10">
    <property type="match status" value="1"/>
</dbReference>
<evidence type="ECO:0000256" key="1">
    <source>
        <dbReference type="ARBA" id="ARBA00022729"/>
    </source>
</evidence>
<protein>
    <submittedName>
        <fullName evidence="2">DUF3192 domain-containing protein</fullName>
    </submittedName>
</protein>
<proteinExistence type="predicted"/>
<accession>A0ABT5FBL7</accession>
<dbReference type="Proteomes" id="UP001528411">
    <property type="component" value="Unassembled WGS sequence"/>
</dbReference>
<sequence length="86" mass="9905">MEKEQRINKQKIADLKVGATYSNVRELMGTPEFNEAFKSEGKEVQVIFYRTNHQHSDGETTKDECTPLIFVDGLLTSWGQKAYHKL</sequence>
<reference evidence="2 3" key="1">
    <citation type="submission" date="2023-01" db="EMBL/GenBank/DDBJ databases">
        <title>Psychrosphaera sp. nov., isolated from marine algae.</title>
        <authorList>
            <person name="Bayburt H."/>
            <person name="Choi B.J."/>
            <person name="Kim J.M."/>
            <person name="Choi D.G."/>
            <person name="Jeon C.O."/>
        </authorList>
    </citation>
    <scope>NUCLEOTIDE SEQUENCE [LARGE SCALE GENOMIC DNA]</scope>
    <source>
        <strain evidence="2 3">G1-22</strain>
    </source>
</reference>
<organism evidence="2 3">
    <name type="scientific">Psychrosphaera algicola</name>
    <dbReference type="NCBI Taxonomy" id="3023714"/>
    <lineage>
        <taxon>Bacteria</taxon>
        <taxon>Pseudomonadati</taxon>
        <taxon>Pseudomonadota</taxon>
        <taxon>Gammaproteobacteria</taxon>
        <taxon>Alteromonadales</taxon>
        <taxon>Pseudoalteromonadaceae</taxon>
        <taxon>Psychrosphaera</taxon>
    </lineage>
</organism>
<name>A0ABT5FBL7_9GAMM</name>
<evidence type="ECO:0000313" key="2">
    <source>
        <dbReference type="EMBL" id="MDC2888238.1"/>
    </source>
</evidence>
<gene>
    <name evidence="2" type="ORF">PN838_04875</name>
</gene>
<dbReference type="Pfam" id="PF11399">
    <property type="entry name" value="DUF3192"/>
    <property type="match status" value="1"/>
</dbReference>
<dbReference type="InterPro" id="IPR037873">
    <property type="entry name" value="BamE-like"/>
</dbReference>
<dbReference type="RefSeq" id="WP_272179909.1">
    <property type="nucleotide sequence ID" value="NZ_JAQOMS010000002.1"/>
</dbReference>
<dbReference type="InterPro" id="IPR021534">
    <property type="entry name" value="DUF3192"/>
</dbReference>
<evidence type="ECO:0000313" key="3">
    <source>
        <dbReference type="Proteomes" id="UP001528411"/>
    </source>
</evidence>
<comment type="caution">
    <text evidence="2">The sequence shown here is derived from an EMBL/GenBank/DDBJ whole genome shotgun (WGS) entry which is preliminary data.</text>
</comment>
<keyword evidence="3" id="KW-1185">Reference proteome</keyword>